<dbReference type="RefSeq" id="WP_218283484.1">
    <property type="nucleotide sequence ID" value="NZ_CP078093.1"/>
</dbReference>
<dbReference type="EMBL" id="CP078093">
    <property type="protein sequence ID" value="QXM06791.1"/>
    <property type="molecule type" value="Genomic_DNA"/>
</dbReference>
<reference evidence="2" key="1">
    <citation type="submission" date="2021-07" db="EMBL/GenBank/DDBJ databases">
        <title>Complete genome sequence of Crassaminicella sp. 143-21, isolated from a deep-sea hydrothermal vent.</title>
        <authorList>
            <person name="Li X."/>
        </authorList>
    </citation>
    <scope>NUCLEOTIDE SEQUENCE</scope>
    <source>
        <strain evidence="2">143-21</strain>
    </source>
</reference>
<dbReference type="InterPro" id="IPR000477">
    <property type="entry name" value="RT_dom"/>
</dbReference>
<dbReference type="EC" id="2.7.7.49" evidence="2"/>
<keyword evidence="3" id="KW-1185">Reference proteome</keyword>
<keyword evidence="2" id="KW-0808">Transferase</keyword>
<sequence>MSNSNKLLRKQTTQNRGHLVEVEVELREKQGMPSKSLALAKGERENNVIVDTNNLLERILARENMLKAMKRVIANKGSHGVDGMRVDELRTFIIDNWLTIKQKLIEGRYKPSPVRRVEIPKPDGGIRLLGIPTILDRLIQQAIAQELNKIYDPTFSDSSYGFRPNKSAKQAIIKARKYINDEYKWVVDMDLEKFFDKVNHDILMERLSRKIKDKRVLKLVREYLKSGIMLNGIKINSDEGTPQGGPLSPLLGNILLDEVDKELEKRGHKFCRFADDSNVYVKSKKAGLRVMESMRKILEGRLKLKVNENKSAVDLVTRRKFLGFSFYFTKGGANIRVHEKSYKRFKDRIRNITNRNTGISIQYRLMKLNELTVGWINYFGIAKATAKIKKLEEWIRRRLRACIWKQWKKVKTRGRNLMKLGLPTYKAWKFANTRKGYWRISNSPILSTTLNNKYLENSGYKSISKRYQLIHNS</sequence>
<name>A0ABX8RDF2_9CLOT</name>
<feature type="domain" description="Reverse transcriptase" evidence="1">
    <location>
        <begin position="100"/>
        <end position="326"/>
    </location>
</feature>
<protein>
    <submittedName>
        <fullName evidence="2">Group II intron reverse transcriptase/maturase</fullName>
        <ecNumber evidence="2">2.7.7.49</ecNumber>
    </submittedName>
</protein>
<dbReference type="Proteomes" id="UP000886818">
    <property type="component" value="Chromosome"/>
</dbReference>
<dbReference type="PANTHER" id="PTHR34047">
    <property type="entry name" value="NUCLEAR INTRON MATURASE 1, MITOCHONDRIAL-RELATED"/>
    <property type="match status" value="1"/>
</dbReference>
<dbReference type="GO" id="GO:0003964">
    <property type="term" value="F:RNA-directed DNA polymerase activity"/>
    <property type="evidence" value="ECO:0007669"/>
    <property type="project" value="UniProtKB-KW"/>
</dbReference>
<organism evidence="2 3">
    <name type="scientific">Crassaminicella indica</name>
    <dbReference type="NCBI Taxonomy" id="2855394"/>
    <lineage>
        <taxon>Bacteria</taxon>
        <taxon>Bacillati</taxon>
        <taxon>Bacillota</taxon>
        <taxon>Clostridia</taxon>
        <taxon>Eubacteriales</taxon>
        <taxon>Clostridiaceae</taxon>
        <taxon>Crassaminicella</taxon>
    </lineage>
</organism>
<dbReference type="Pfam" id="PF08388">
    <property type="entry name" value="GIIM"/>
    <property type="match status" value="1"/>
</dbReference>
<keyword evidence="2" id="KW-0548">Nucleotidyltransferase</keyword>
<dbReference type="InterPro" id="IPR051083">
    <property type="entry name" value="GrpII_Intron_Splice-Mob/Def"/>
</dbReference>
<accession>A0ABX8RDF2</accession>
<dbReference type="PANTHER" id="PTHR34047:SF8">
    <property type="entry name" value="PROTEIN YKFC"/>
    <property type="match status" value="1"/>
</dbReference>
<proteinExistence type="predicted"/>
<dbReference type="NCBIfam" id="TIGR04416">
    <property type="entry name" value="group_II_RT_mat"/>
    <property type="match status" value="1"/>
</dbReference>
<dbReference type="PROSITE" id="PS50878">
    <property type="entry name" value="RT_POL"/>
    <property type="match status" value="1"/>
</dbReference>
<dbReference type="CDD" id="cd01651">
    <property type="entry name" value="RT_G2_intron"/>
    <property type="match status" value="1"/>
</dbReference>
<evidence type="ECO:0000259" key="1">
    <source>
        <dbReference type="PROSITE" id="PS50878"/>
    </source>
</evidence>
<dbReference type="InterPro" id="IPR013597">
    <property type="entry name" value="Mat_intron_G2"/>
</dbReference>
<evidence type="ECO:0000313" key="3">
    <source>
        <dbReference type="Proteomes" id="UP000886818"/>
    </source>
</evidence>
<keyword evidence="2" id="KW-0695">RNA-directed DNA polymerase</keyword>
<gene>
    <name evidence="2" type="primary">ltrA</name>
    <name evidence="2" type="ORF">KVH43_03450</name>
</gene>
<evidence type="ECO:0000313" key="2">
    <source>
        <dbReference type="EMBL" id="QXM06791.1"/>
    </source>
</evidence>
<dbReference type="Pfam" id="PF00078">
    <property type="entry name" value="RVT_1"/>
    <property type="match status" value="1"/>
</dbReference>
<dbReference type="InterPro" id="IPR030931">
    <property type="entry name" value="Group_II_RT_mat"/>
</dbReference>